<organism evidence="9 10">
    <name type="scientific">Thalassotalea loyana</name>
    <dbReference type="NCBI Taxonomy" id="280483"/>
    <lineage>
        <taxon>Bacteria</taxon>
        <taxon>Pseudomonadati</taxon>
        <taxon>Pseudomonadota</taxon>
        <taxon>Gammaproteobacteria</taxon>
        <taxon>Alteromonadales</taxon>
        <taxon>Colwelliaceae</taxon>
        <taxon>Thalassotalea</taxon>
    </lineage>
</organism>
<dbReference type="InterPro" id="IPR025857">
    <property type="entry name" value="MacB_PCD"/>
</dbReference>
<dbReference type="PANTHER" id="PTHR43738:SF2">
    <property type="entry name" value="ABC TRANSPORTER PERMEASE"/>
    <property type="match status" value="1"/>
</dbReference>
<feature type="transmembrane region" description="Helical" evidence="6">
    <location>
        <begin position="331"/>
        <end position="360"/>
    </location>
</feature>
<gene>
    <name evidence="9" type="ORF">tloyanaT_31460</name>
</gene>
<keyword evidence="4 6" id="KW-1133">Transmembrane helix</keyword>
<dbReference type="RefSeq" id="WP_284300397.1">
    <property type="nucleotide sequence ID" value="NZ_BSSV01000008.1"/>
</dbReference>
<keyword evidence="3 6" id="KW-0812">Transmembrane</keyword>
<sequence length="410" mass="45295">MFLNLAYKSLLHRKSSVLLTIIAMTISIVVILGVDHIRVQAKNSFSSSVSGTDLIVGSRSGSLNLLLYSVFRMGSPTQNMSWKTYNTLAKDRAVNWTIPIALGDSHRSYRVLGTNNNYFDHFKYGEKQALTFQQGNKFAHVLDVVLGFEVAKRLNYNIGDNITLSHGIGSTSFTHHEELSFTVTGILTPTGTPVDQTLHVSLEGLEAVHLPSKKAKQAIQPKTKLDSPIAMQLQPTSITATFIGLKSRGMVFHFKRKIDQYRSEPLMAILPGVVLAELWQSMNILENTLRLIAFLVYISALFGLMAILIASMKERSKEISLMRMMGARPSFVYWFIELEAMIIAMVSTLSALLLLQFGLLLSKSVVLEKFGVALETSLSYGAITPLISIIIAMAFVTAIPPAFIAYKGAK</sequence>
<evidence type="ECO:0000313" key="9">
    <source>
        <dbReference type="EMBL" id="GLX86893.1"/>
    </source>
</evidence>
<accession>A0ABQ6HFN7</accession>
<feature type="transmembrane region" description="Helical" evidence="6">
    <location>
        <begin position="15"/>
        <end position="34"/>
    </location>
</feature>
<reference evidence="9 10" key="1">
    <citation type="submission" date="2023-03" db="EMBL/GenBank/DDBJ databases">
        <title>Thalassotalea loyana LMG 22536T draft genome sequence.</title>
        <authorList>
            <person name="Sawabe T."/>
        </authorList>
    </citation>
    <scope>NUCLEOTIDE SEQUENCE [LARGE SCALE GENOMIC DNA]</scope>
    <source>
        <strain evidence="9 10">LMG 22536</strain>
    </source>
</reference>
<evidence type="ECO:0000256" key="6">
    <source>
        <dbReference type="SAM" id="Phobius"/>
    </source>
</evidence>
<keyword evidence="2" id="KW-1003">Cell membrane</keyword>
<feature type="transmembrane region" description="Helical" evidence="6">
    <location>
        <begin position="265"/>
        <end position="285"/>
    </location>
</feature>
<feature type="transmembrane region" description="Helical" evidence="6">
    <location>
        <begin position="291"/>
        <end position="310"/>
    </location>
</feature>
<comment type="subcellular location">
    <subcellularLocation>
        <location evidence="1">Cell membrane</location>
        <topology evidence="1">Multi-pass membrane protein</topology>
    </subcellularLocation>
</comment>
<keyword evidence="10" id="KW-1185">Reference proteome</keyword>
<dbReference type="Pfam" id="PF02687">
    <property type="entry name" value="FtsX"/>
    <property type="match status" value="1"/>
</dbReference>
<protein>
    <submittedName>
        <fullName evidence="9">Permease</fullName>
    </submittedName>
</protein>
<dbReference type="Pfam" id="PF12704">
    <property type="entry name" value="MacB_PCD"/>
    <property type="match status" value="1"/>
</dbReference>
<evidence type="ECO:0000256" key="4">
    <source>
        <dbReference type="ARBA" id="ARBA00022989"/>
    </source>
</evidence>
<evidence type="ECO:0000256" key="3">
    <source>
        <dbReference type="ARBA" id="ARBA00022692"/>
    </source>
</evidence>
<evidence type="ECO:0000259" key="7">
    <source>
        <dbReference type="Pfam" id="PF02687"/>
    </source>
</evidence>
<name>A0ABQ6HFN7_9GAMM</name>
<evidence type="ECO:0000259" key="8">
    <source>
        <dbReference type="Pfam" id="PF12704"/>
    </source>
</evidence>
<dbReference type="Proteomes" id="UP001157134">
    <property type="component" value="Unassembled WGS sequence"/>
</dbReference>
<evidence type="ECO:0000313" key="10">
    <source>
        <dbReference type="Proteomes" id="UP001157134"/>
    </source>
</evidence>
<evidence type="ECO:0000256" key="2">
    <source>
        <dbReference type="ARBA" id="ARBA00022475"/>
    </source>
</evidence>
<keyword evidence="5 6" id="KW-0472">Membrane</keyword>
<proteinExistence type="predicted"/>
<dbReference type="PANTHER" id="PTHR43738">
    <property type="entry name" value="ABC TRANSPORTER, MEMBRANE PROTEIN"/>
    <property type="match status" value="1"/>
</dbReference>
<feature type="transmembrane region" description="Helical" evidence="6">
    <location>
        <begin position="380"/>
        <end position="406"/>
    </location>
</feature>
<feature type="domain" description="MacB-like periplasmic core" evidence="8">
    <location>
        <begin position="18"/>
        <end position="206"/>
    </location>
</feature>
<evidence type="ECO:0000256" key="5">
    <source>
        <dbReference type="ARBA" id="ARBA00023136"/>
    </source>
</evidence>
<dbReference type="EMBL" id="BSSV01000008">
    <property type="protein sequence ID" value="GLX86893.1"/>
    <property type="molecule type" value="Genomic_DNA"/>
</dbReference>
<feature type="domain" description="ABC3 transporter permease C-terminal" evidence="7">
    <location>
        <begin position="291"/>
        <end position="401"/>
    </location>
</feature>
<comment type="caution">
    <text evidence="9">The sequence shown here is derived from an EMBL/GenBank/DDBJ whole genome shotgun (WGS) entry which is preliminary data.</text>
</comment>
<evidence type="ECO:0000256" key="1">
    <source>
        <dbReference type="ARBA" id="ARBA00004651"/>
    </source>
</evidence>
<dbReference type="InterPro" id="IPR003838">
    <property type="entry name" value="ABC3_permease_C"/>
</dbReference>
<dbReference type="InterPro" id="IPR051125">
    <property type="entry name" value="ABC-4/HrtB_transporter"/>
</dbReference>